<name>A0A2Z2KQ15_9BACL</name>
<evidence type="ECO:0000256" key="2">
    <source>
        <dbReference type="PROSITE-ProRule" id="PRU00335"/>
    </source>
</evidence>
<evidence type="ECO:0000259" key="3">
    <source>
        <dbReference type="PROSITE" id="PS50977"/>
    </source>
</evidence>
<feature type="domain" description="HTH tetR-type" evidence="3">
    <location>
        <begin position="11"/>
        <end position="71"/>
    </location>
</feature>
<evidence type="ECO:0000256" key="1">
    <source>
        <dbReference type="ARBA" id="ARBA00023125"/>
    </source>
</evidence>
<dbReference type="OrthoDB" id="9810250at2"/>
<dbReference type="AlphaFoldDB" id="A0A2Z2KQ15"/>
<dbReference type="EMBL" id="CP021780">
    <property type="protein sequence ID" value="ASA23442.1"/>
    <property type="molecule type" value="Genomic_DNA"/>
</dbReference>
<dbReference type="InterPro" id="IPR009057">
    <property type="entry name" value="Homeodomain-like_sf"/>
</dbReference>
<gene>
    <name evidence="4" type="ORF">B9T62_23115</name>
</gene>
<reference evidence="4 5" key="1">
    <citation type="submission" date="2017-06" db="EMBL/GenBank/DDBJ databases">
        <title>Complete genome sequence of Paenibacillus donghaensis KCTC 13049T isolated from East Sea sediment, South Korea.</title>
        <authorList>
            <person name="Jung B.K."/>
            <person name="Hong S.-J."/>
            <person name="Shin J.-H."/>
        </authorList>
    </citation>
    <scope>NUCLEOTIDE SEQUENCE [LARGE SCALE GENOMIC DNA]</scope>
    <source>
        <strain evidence="4 5">KCTC 13049</strain>
    </source>
</reference>
<keyword evidence="5" id="KW-1185">Reference proteome</keyword>
<evidence type="ECO:0000313" key="4">
    <source>
        <dbReference type="EMBL" id="ASA23442.1"/>
    </source>
</evidence>
<dbReference type="KEGG" id="pdh:B9T62_23115"/>
<dbReference type="PROSITE" id="PS50977">
    <property type="entry name" value="HTH_TETR_2"/>
    <property type="match status" value="1"/>
</dbReference>
<dbReference type="InterPro" id="IPR001647">
    <property type="entry name" value="HTH_TetR"/>
</dbReference>
<dbReference type="Pfam" id="PF14278">
    <property type="entry name" value="TetR_C_8"/>
    <property type="match status" value="1"/>
</dbReference>
<dbReference type="Proteomes" id="UP000249890">
    <property type="component" value="Chromosome"/>
</dbReference>
<dbReference type="PANTHER" id="PTHR43479:SF7">
    <property type="entry name" value="TETR-FAMILY TRANSCRIPTIONAL REGULATOR"/>
    <property type="match status" value="1"/>
</dbReference>
<dbReference type="Gene3D" id="1.10.357.10">
    <property type="entry name" value="Tetracycline Repressor, domain 2"/>
    <property type="match status" value="1"/>
</dbReference>
<dbReference type="InterPro" id="IPR039532">
    <property type="entry name" value="TetR_C_Firmicutes"/>
</dbReference>
<evidence type="ECO:0000313" key="5">
    <source>
        <dbReference type="Proteomes" id="UP000249890"/>
    </source>
</evidence>
<proteinExistence type="predicted"/>
<dbReference type="RefSeq" id="WP_087917432.1">
    <property type="nucleotide sequence ID" value="NZ_CP021780.1"/>
</dbReference>
<dbReference type="InterPro" id="IPR050624">
    <property type="entry name" value="HTH-type_Tx_Regulator"/>
</dbReference>
<organism evidence="4 5">
    <name type="scientific">Paenibacillus donghaensis</name>
    <dbReference type="NCBI Taxonomy" id="414771"/>
    <lineage>
        <taxon>Bacteria</taxon>
        <taxon>Bacillati</taxon>
        <taxon>Bacillota</taxon>
        <taxon>Bacilli</taxon>
        <taxon>Bacillales</taxon>
        <taxon>Paenibacillaceae</taxon>
        <taxon>Paenibacillus</taxon>
    </lineage>
</organism>
<dbReference type="SUPFAM" id="SSF46689">
    <property type="entry name" value="Homeodomain-like"/>
    <property type="match status" value="1"/>
</dbReference>
<dbReference type="PANTHER" id="PTHR43479">
    <property type="entry name" value="ACREF/ENVCD OPERON REPRESSOR-RELATED"/>
    <property type="match status" value="1"/>
</dbReference>
<keyword evidence="1 2" id="KW-0238">DNA-binding</keyword>
<feature type="DNA-binding region" description="H-T-H motif" evidence="2">
    <location>
        <begin position="34"/>
        <end position="53"/>
    </location>
</feature>
<protein>
    <recommendedName>
        <fullName evidence="3">HTH tetR-type domain-containing protein</fullName>
    </recommendedName>
</protein>
<accession>A0A2Z2KQ15</accession>
<dbReference type="GO" id="GO:0003677">
    <property type="term" value="F:DNA binding"/>
    <property type="evidence" value="ECO:0007669"/>
    <property type="project" value="UniProtKB-UniRule"/>
</dbReference>
<sequence>MVGVKSNRRTRYTIELIKKCFLNLLETRKMPQITVTEICKQADINRGTFYLHYKDPYELLEVMQKEFNREVLETLQRDQSPCTVDGSLLKLLDIIQEKKTLYRIMVLESGENNFLSEVLLKIQNNYLQRLRENQNMGNLSAMDYSFTYMVNGSMGVINQWLESNGEESPLVIAQLISSLTLTTMNGGRTP</sequence>